<feature type="non-terminal residue" evidence="1">
    <location>
        <position position="26"/>
    </location>
</feature>
<evidence type="ECO:0000313" key="1">
    <source>
        <dbReference type="EMBL" id="SVD58346.1"/>
    </source>
</evidence>
<sequence length="26" mass="2832">MGETRQIVFMGSDAIALPALRLLAEE</sequence>
<accession>A0A382WHG5</accession>
<name>A0A382WHG5_9ZZZZ</name>
<reference evidence="1" key="1">
    <citation type="submission" date="2018-05" db="EMBL/GenBank/DDBJ databases">
        <authorList>
            <person name="Lanie J.A."/>
            <person name="Ng W.-L."/>
            <person name="Kazmierczak K.M."/>
            <person name="Andrzejewski T.M."/>
            <person name="Davidsen T.M."/>
            <person name="Wayne K.J."/>
            <person name="Tettelin H."/>
            <person name="Glass J.I."/>
            <person name="Rusch D."/>
            <person name="Podicherti R."/>
            <person name="Tsui H.-C.T."/>
            <person name="Winkler M.E."/>
        </authorList>
    </citation>
    <scope>NUCLEOTIDE SEQUENCE</scope>
</reference>
<proteinExistence type="predicted"/>
<organism evidence="1">
    <name type="scientific">marine metagenome</name>
    <dbReference type="NCBI Taxonomy" id="408172"/>
    <lineage>
        <taxon>unclassified sequences</taxon>
        <taxon>metagenomes</taxon>
        <taxon>ecological metagenomes</taxon>
    </lineage>
</organism>
<gene>
    <name evidence="1" type="ORF">METZ01_LOCUS411200</name>
</gene>
<dbReference type="EMBL" id="UINC01159962">
    <property type="protein sequence ID" value="SVD58346.1"/>
    <property type="molecule type" value="Genomic_DNA"/>
</dbReference>
<protein>
    <submittedName>
        <fullName evidence="1">Uncharacterized protein</fullName>
    </submittedName>
</protein>
<dbReference type="AlphaFoldDB" id="A0A382WHG5"/>